<gene>
    <name evidence="2" type="ORF">BDQ94DRAFT_86366</name>
</gene>
<evidence type="ECO:0000313" key="2">
    <source>
        <dbReference type="EMBL" id="RDH29224.1"/>
    </source>
</evidence>
<evidence type="ECO:0000256" key="1">
    <source>
        <dbReference type="SAM" id="SignalP"/>
    </source>
</evidence>
<keyword evidence="3" id="KW-1185">Reference proteome</keyword>
<protein>
    <recommendedName>
        <fullName evidence="4">Secreted protein</fullName>
    </recommendedName>
</protein>
<evidence type="ECO:0008006" key="4">
    <source>
        <dbReference type="Google" id="ProtNLM"/>
    </source>
</evidence>
<evidence type="ECO:0000313" key="3">
    <source>
        <dbReference type="Proteomes" id="UP000253729"/>
    </source>
</evidence>
<organism evidence="2 3">
    <name type="scientific">Aspergillus welwitschiae</name>
    <dbReference type="NCBI Taxonomy" id="1341132"/>
    <lineage>
        <taxon>Eukaryota</taxon>
        <taxon>Fungi</taxon>
        <taxon>Dikarya</taxon>
        <taxon>Ascomycota</taxon>
        <taxon>Pezizomycotina</taxon>
        <taxon>Eurotiomycetes</taxon>
        <taxon>Eurotiomycetidae</taxon>
        <taxon>Eurotiales</taxon>
        <taxon>Aspergillaceae</taxon>
        <taxon>Aspergillus</taxon>
        <taxon>Aspergillus subgen. Circumdati</taxon>
    </lineage>
</organism>
<proteinExistence type="predicted"/>
<dbReference type="GeneID" id="38145074"/>
<reference evidence="2 3" key="1">
    <citation type="submission" date="2018-07" db="EMBL/GenBank/DDBJ databases">
        <title>The genomes of Aspergillus section Nigri reveals drivers in fungal speciation.</title>
        <authorList>
            <consortium name="DOE Joint Genome Institute"/>
            <person name="Vesth T.C."/>
            <person name="Nybo J."/>
            <person name="Theobald S."/>
            <person name="Brandl J."/>
            <person name="Frisvad J.C."/>
            <person name="Nielsen K.F."/>
            <person name="Lyhne E.K."/>
            <person name="Kogle M.E."/>
            <person name="Kuo A."/>
            <person name="Riley R."/>
            <person name="Clum A."/>
            <person name="Nolan M."/>
            <person name="Lipzen A."/>
            <person name="Salamov A."/>
            <person name="Henrissat B."/>
            <person name="Wiebenga A."/>
            <person name="De vries R.P."/>
            <person name="Grigoriev I.V."/>
            <person name="Mortensen U.H."/>
            <person name="Andersen M.R."/>
            <person name="Baker S.E."/>
        </authorList>
    </citation>
    <scope>NUCLEOTIDE SEQUENCE [LARGE SCALE GENOMIC DNA]</scope>
    <source>
        <strain evidence="2 3">CBS 139.54b</strain>
    </source>
</reference>
<feature type="chain" id="PRO_5017535534" description="Secreted protein" evidence="1">
    <location>
        <begin position="27"/>
        <end position="78"/>
    </location>
</feature>
<dbReference type="EMBL" id="KZ852069">
    <property type="protein sequence ID" value="RDH29224.1"/>
    <property type="molecule type" value="Genomic_DNA"/>
</dbReference>
<dbReference type="Proteomes" id="UP000253729">
    <property type="component" value="Unassembled WGS sequence"/>
</dbReference>
<feature type="signal peptide" evidence="1">
    <location>
        <begin position="1"/>
        <end position="26"/>
    </location>
</feature>
<dbReference type="RefSeq" id="XP_026622246.1">
    <property type="nucleotide sequence ID" value="XM_026776718.1"/>
</dbReference>
<sequence length="78" mass="8632">MLIIMQFVSIALCASFMLHQPPHSLSQPELDSSVRPPLCVLKEDVVCFTDLPTPTTTASCAILALSRSFPNRQRHLLP</sequence>
<dbReference type="AlphaFoldDB" id="A0A3F3PQP0"/>
<accession>A0A3F3PQP0</accession>
<name>A0A3F3PQP0_9EURO</name>
<keyword evidence="1" id="KW-0732">Signal</keyword>